<reference evidence="2" key="1">
    <citation type="journal article" date="2019" name="Int. J. Syst. Evol. Microbiol.">
        <title>The Global Catalogue of Microorganisms (GCM) 10K type strain sequencing project: providing services to taxonomists for standard genome sequencing and annotation.</title>
        <authorList>
            <consortium name="The Broad Institute Genomics Platform"/>
            <consortium name="The Broad Institute Genome Sequencing Center for Infectious Disease"/>
            <person name="Wu L."/>
            <person name="Ma J."/>
        </authorList>
    </citation>
    <scope>NUCLEOTIDE SEQUENCE [LARGE SCALE GENOMIC DNA]</scope>
    <source>
        <strain evidence="2">CGMCC 4.7152</strain>
    </source>
</reference>
<accession>A0ABV9VV81</accession>
<evidence type="ECO:0000313" key="2">
    <source>
        <dbReference type="Proteomes" id="UP001595912"/>
    </source>
</evidence>
<proteinExistence type="predicted"/>
<comment type="caution">
    <text evidence="1">The sequence shown here is derived from an EMBL/GenBank/DDBJ whole genome shotgun (WGS) entry which is preliminary data.</text>
</comment>
<evidence type="ECO:0000313" key="1">
    <source>
        <dbReference type="EMBL" id="MFC4999466.1"/>
    </source>
</evidence>
<name>A0ABV9VV81_9ACTN</name>
<dbReference type="Proteomes" id="UP001595912">
    <property type="component" value="Unassembled WGS sequence"/>
</dbReference>
<dbReference type="EMBL" id="JBHSIU010000018">
    <property type="protein sequence ID" value="MFC4999466.1"/>
    <property type="molecule type" value="Genomic_DNA"/>
</dbReference>
<keyword evidence="2" id="KW-1185">Reference proteome</keyword>
<protein>
    <submittedName>
        <fullName evidence="1">Uncharacterized protein</fullName>
    </submittedName>
</protein>
<gene>
    <name evidence="1" type="ORF">ACFPIJ_16685</name>
</gene>
<organism evidence="1 2">
    <name type="scientific">Dactylosporangium cerinum</name>
    <dbReference type="NCBI Taxonomy" id="1434730"/>
    <lineage>
        <taxon>Bacteria</taxon>
        <taxon>Bacillati</taxon>
        <taxon>Actinomycetota</taxon>
        <taxon>Actinomycetes</taxon>
        <taxon>Micromonosporales</taxon>
        <taxon>Micromonosporaceae</taxon>
        <taxon>Dactylosporangium</taxon>
    </lineage>
</organism>
<dbReference type="RefSeq" id="WP_380115901.1">
    <property type="nucleotide sequence ID" value="NZ_JBHSIU010000018.1"/>
</dbReference>
<sequence>MSFGGQPVLDEVEALFVAVVEGRVSRDEADRWAARWVGDDALVWDDLTWWALNLLHGIDLPDGLGGGYLHDDDQVREWLRELRRRRASQT</sequence>